<dbReference type="RefSeq" id="WP_069643285.1">
    <property type="nucleotide sequence ID" value="NZ_MIJE01000030.1"/>
</dbReference>
<comment type="caution">
    <text evidence="2">The sequence shown here is derived from an EMBL/GenBank/DDBJ whole genome shotgun (WGS) entry which is preliminary data.</text>
</comment>
<organism evidence="2 3">
    <name type="scientific">Desulfuribacillus alkaliarsenatis</name>
    <dbReference type="NCBI Taxonomy" id="766136"/>
    <lineage>
        <taxon>Bacteria</taxon>
        <taxon>Bacillati</taxon>
        <taxon>Bacillota</taxon>
        <taxon>Desulfuribacillia</taxon>
        <taxon>Desulfuribacillales</taxon>
        <taxon>Desulfuribacillaceae</taxon>
        <taxon>Desulfuribacillus</taxon>
    </lineage>
</organism>
<keyword evidence="3" id="KW-1185">Reference proteome</keyword>
<gene>
    <name evidence="2" type="ORF">BHF68_06400</name>
</gene>
<evidence type="ECO:0000256" key="1">
    <source>
        <dbReference type="SAM" id="Phobius"/>
    </source>
</evidence>
<feature type="transmembrane region" description="Helical" evidence="1">
    <location>
        <begin position="58"/>
        <end position="82"/>
    </location>
</feature>
<keyword evidence="1" id="KW-0812">Transmembrane</keyword>
<sequence length="156" mass="17604">MNNTSKKNNIFLIAIISALACILSFILFYLFSVAFQAFVNQSVSLLIYQDIRGLEIHLYRYGNLAPLIAIFLTSISVFLLPLSSKSLSSIATASSQLVGYPTSFISVWLGLIFTSVIIYLLLLLIFYFQNIKARFLPYFIGSATLTLFLTIYLLFR</sequence>
<reference evidence="2 3" key="1">
    <citation type="submission" date="2016-09" db="EMBL/GenBank/DDBJ databases">
        <title>Draft genome sequence for the type strain of Desulfuribacillus alkaliarsenatis AHT28, an obligately anaerobic, sulfidogenic bacterium isolated from Russian soda lake sediments.</title>
        <authorList>
            <person name="Abin C.A."/>
            <person name="Hollibaugh J.T."/>
        </authorList>
    </citation>
    <scope>NUCLEOTIDE SEQUENCE [LARGE SCALE GENOMIC DNA]</scope>
    <source>
        <strain evidence="2 3">AHT28</strain>
    </source>
</reference>
<name>A0A1E5G1J8_9FIRM</name>
<evidence type="ECO:0000313" key="2">
    <source>
        <dbReference type="EMBL" id="OEF96702.1"/>
    </source>
</evidence>
<feature type="transmembrane region" description="Helical" evidence="1">
    <location>
        <begin position="135"/>
        <end position="155"/>
    </location>
</feature>
<evidence type="ECO:0000313" key="3">
    <source>
        <dbReference type="Proteomes" id="UP000094296"/>
    </source>
</evidence>
<protein>
    <submittedName>
        <fullName evidence="2">Uncharacterized protein</fullName>
    </submittedName>
</protein>
<keyword evidence="1" id="KW-0472">Membrane</keyword>
<accession>A0A1E5G1J8</accession>
<dbReference type="EMBL" id="MIJE01000030">
    <property type="protein sequence ID" value="OEF96702.1"/>
    <property type="molecule type" value="Genomic_DNA"/>
</dbReference>
<dbReference type="AlphaFoldDB" id="A0A1E5G1J8"/>
<keyword evidence="1" id="KW-1133">Transmembrane helix</keyword>
<feature type="transmembrane region" description="Helical" evidence="1">
    <location>
        <begin position="103"/>
        <end position="129"/>
    </location>
</feature>
<proteinExistence type="predicted"/>
<feature type="transmembrane region" description="Helical" evidence="1">
    <location>
        <begin position="12"/>
        <end position="38"/>
    </location>
</feature>
<dbReference type="PROSITE" id="PS51257">
    <property type="entry name" value="PROKAR_LIPOPROTEIN"/>
    <property type="match status" value="1"/>
</dbReference>
<dbReference type="Proteomes" id="UP000094296">
    <property type="component" value="Unassembled WGS sequence"/>
</dbReference>